<dbReference type="InterPro" id="IPR037012">
    <property type="entry name" value="NanQ/TabA/YiaL_sf"/>
</dbReference>
<dbReference type="InterPro" id="IPR004375">
    <property type="entry name" value="NanQ/TabA/YiaL"/>
</dbReference>
<name>A0A2N5H7K4_9BACI</name>
<organism evidence="1 2">
    <name type="scientific">Neobacillus cucumis</name>
    <dbReference type="NCBI Taxonomy" id="1740721"/>
    <lineage>
        <taxon>Bacteria</taxon>
        <taxon>Bacillati</taxon>
        <taxon>Bacillota</taxon>
        <taxon>Bacilli</taxon>
        <taxon>Bacillales</taxon>
        <taxon>Bacillaceae</taxon>
        <taxon>Neobacillus</taxon>
    </lineage>
</organism>
<accession>A0A2N5H7K4</accession>
<gene>
    <name evidence="1" type="ORF">CVD27_24915</name>
</gene>
<dbReference type="PANTHER" id="PTHR34986:SF1">
    <property type="entry name" value="PROTEIN YIAL"/>
    <property type="match status" value="1"/>
</dbReference>
<evidence type="ECO:0000313" key="1">
    <source>
        <dbReference type="EMBL" id="PLS01502.1"/>
    </source>
</evidence>
<dbReference type="PANTHER" id="PTHR34986">
    <property type="entry name" value="EVOLVED BETA-GALACTOSIDASE SUBUNIT BETA"/>
    <property type="match status" value="1"/>
</dbReference>
<dbReference type="GO" id="GO:0005829">
    <property type="term" value="C:cytosol"/>
    <property type="evidence" value="ECO:0007669"/>
    <property type="project" value="TreeGrafter"/>
</dbReference>
<evidence type="ECO:0000313" key="2">
    <source>
        <dbReference type="Proteomes" id="UP000234950"/>
    </source>
</evidence>
<dbReference type="AlphaFoldDB" id="A0A2N5H7K4"/>
<comment type="caution">
    <text evidence="1">The sequence shown here is derived from an EMBL/GenBank/DDBJ whole genome shotgun (WGS) entry which is preliminary data.</text>
</comment>
<dbReference type="EMBL" id="PGVE01000094">
    <property type="protein sequence ID" value="PLS01502.1"/>
    <property type="molecule type" value="Genomic_DNA"/>
</dbReference>
<dbReference type="SUPFAM" id="SSF51197">
    <property type="entry name" value="Clavaminate synthase-like"/>
    <property type="match status" value="1"/>
</dbReference>
<dbReference type="OrthoDB" id="9792756at2"/>
<dbReference type="Pfam" id="PF04074">
    <property type="entry name" value="DUF386"/>
    <property type="match status" value="1"/>
</dbReference>
<reference evidence="1 2" key="1">
    <citation type="submission" date="2017-11" db="EMBL/GenBank/DDBJ databases">
        <title>Comparitive Functional Genomics of Dry Heat Resistant strains isolated from the Viking Spacecraft.</title>
        <authorList>
            <person name="Seuylemezian A."/>
            <person name="Cooper K."/>
            <person name="Vaishampayan P."/>
        </authorList>
    </citation>
    <scope>NUCLEOTIDE SEQUENCE [LARGE SCALE GENOMIC DNA]</scope>
    <source>
        <strain evidence="1 2">V32-6</strain>
    </source>
</reference>
<dbReference type="NCBIfam" id="TIGR00022">
    <property type="entry name" value="YhcH/YjgK/YiaL family protein"/>
    <property type="match status" value="1"/>
</dbReference>
<protein>
    <submittedName>
        <fullName evidence="1">YhcH/YjgK/YiaL family protein</fullName>
    </submittedName>
</protein>
<proteinExistence type="predicted"/>
<dbReference type="Proteomes" id="UP000234950">
    <property type="component" value="Unassembled WGS sequence"/>
</dbReference>
<dbReference type="Gene3D" id="2.60.120.370">
    <property type="entry name" value="YhcH/YjgK/YiaL"/>
    <property type="match status" value="1"/>
</dbReference>
<keyword evidence="2" id="KW-1185">Reference proteome</keyword>
<sequence>MLWYNLSTTLIHKRGIFLILDKLSNAKLYFDLHPRIRKGLEFLMENDLNSLAPGKYEIDGTHIFVTIQEYETIPTEKGRWESHYQYTDIQYMIRGEERMGYANVKELEIVEQNEDRDLMFLEGTGDLLKVGQGYFAIFTPEDGHMPTLCVDEPQFIKKAVVKVLCDN</sequence>